<feature type="compositionally biased region" description="Basic and acidic residues" evidence="1">
    <location>
        <begin position="306"/>
        <end position="317"/>
    </location>
</feature>
<feature type="chain" id="PRO_5045703848" evidence="2">
    <location>
        <begin position="19"/>
        <end position="637"/>
    </location>
</feature>
<dbReference type="Proteomes" id="UP000694888">
    <property type="component" value="Unplaced"/>
</dbReference>
<feature type="signal peptide" evidence="2">
    <location>
        <begin position="1"/>
        <end position="18"/>
    </location>
</feature>
<feature type="compositionally biased region" description="Polar residues" evidence="1">
    <location>
        <begin position="35"/>
        <end position="47"/>
    </location>
</feature>
<evidence type="ECO:0000256" key="2">
    <source>
        <dbReference type="SAM" id="SignalP"/>
    </source>
</evidence>
<evidence type="ECO:0000256" key="1">
    <source>
        <dbReference type="SAM" id="MobiDB-lite"/>
    </source>
</evidence>
<evidence type="ECO:0000313" key="4">
    <source>
        <dbReference type="RefSeq" id="XP_005101168.1"/>
    </source>
</evidence>
<dbReference type="GeneID" id="101848122"/>
<name>A0ABM0JTK2_APLCA</name>
<reference evidence="4" key="1">
    <citation type="submission" date="2025-08" db="UniProtKB">
        <authorList>
            <consortium name="RefSeq"/>
        </authorList>
    </citation>
    <scope>IDENTIFICATION</scope>
</reference>
<feature type="region of interest" description="Disordered" evidence="1">
    <location>
        <begin position="31"/>
        <end position="173"/>
    </location>
</feature>
<feature type="compositionally biased region" description="Acidic residues" evidence="1">
    <location>
        <begin position="85"/>
        <end position="96"/>
    </location>
</feature>
<organism evidence="3 4">
    <name type="scientific">Aplysia californica</name>
    <name type="common">California sea hare</name>
    <dbReference type="NCBI Taxonomy" id="6500"/>
    <lineage>
        <taxon>Eukaryota</taxon>
        <taxon>Metazoa</taxon>
        <taxon>Spiralia</taxon>
        <taxon>Lophotrochozoa</taxon>
        <taxon>Mollusca</taxon>
        <taxon>Gastropoda</taxon>
        <taxon>Heterobranchia</taxon>
        <taxon>Euthyneura</taxon>
        <taxon>Tectipleura</taxon>
        <taxon>Aplysiida</taxon>
        <taxon>Aplysioidea</taxon>
        <taxon>Aplysiidae</taxon>
        <taxon>Aplysia</taxon>
    </lineage>
</organism>
<feature type="region of interest" description="Disordered" evidence="1">
    <location>
        <begin position="300"/>
        <end position="354"/>
    </location>
</feature>
<feature type="compositionally biased region" description="Basic and acidic residues" evidence="1">
    <location>
        <begin position="75"/>
        <end position="84"/>
    </location>
</feature>
<proteinExistence type="predicted"/>
<evidence type="ECO:0000313" key="3">
    <source>
        <dbReference type="Proteomes" id="UP000694888"/>
    </source>
</evidence>
<keyword evidence="2" id="KW-0732">Signal</keyword>
<gene>
    <name evidence="4" type="primary">LOC101848122</name>
</gene>
<accession>A0ABM0JTK2</accession>
<sequence>MLLTLVFLTCLACVPLHGAPVLKTERAAALPGGDTSLSHAATTSSPSVLAVPESSVQGGDSNLEPFEQSLSSAINKDDSNKDHYDDDDDDDDEDAFLVDAHDPEGTDFSYSHSPSSLEADRSLAETSSSPDTDWGNPSDYGLATSGAETVARQHSTSHFSWDPKNEMQSRGRARANFPDLSRSHGASLRAGRGSVVQLAASDTHRGGPTRSESRAGALRAQLGSHHLRKRSFDSIAHSPGVAGLEQNFLGHVTTRARQRMPAYNHLVAGFYNPIWKRRADVSEGEDSGEMYTDWADDFKEQDEDREDKNNTPEENGDKNLGLVQEGEDEENGSDQTNPAVYSGHFRHGHNQRPDLDSVSQIDLDFPDVRTSERQLSGFPHSLRDIFPGLEESAILNRNAGSLRNILTKRQLDSISRSPIGGMEQNFLDKRRGEMTVGQFVDILRDVLRNYGALPRDWTAPRARLGPSYPGKRGFDSINDGTFHGMEQNFLPKRVRPPYLTYGDVIRMTRPFAAGTSYFGSRLGRPAYTGAVWPDHLKQLSANRRLNEVWKELSPTNKFVHTQRPTNWKGRQQKRTFDSIGEGNMQGMEQNFLSKRTFDSISRSLFHGIEQNYLGDKRAYGSFNDQGFLGMGRNLFSG</sequence>
<keyword evidence="3" id="KW-1185">Reference proteome</keyword>
<protein>
    <submittedName>
        <fullName evidence="4">Uncharacterized protein LOC101848122 isoform X1</fullName>
    </submittedName>
</protein>
<dbReference type="RefSeq" id="XP_005101168.1">
    <property type="nucleotide sequence ID" value="XM_005101111.3"/>
</dbReference>